<dbReference type="EMBL" id="BAER01000046">
    <property type="protein sequence ID" value="GAC33024.1"/>
    <property type="molecule type" value="Genomic_DNA"/>
</dbReference>
<protein>
    <submittedName>
        <fullName evidence="1">Uncharacterized protein</fullName>
    </submittedName>
</protein>
<organism evidence="1 2">
    <name type="scientific">Paraglaciecola polaris LMG 21857</name>
    <dbReference type="NCBI Taxonomy" id="1129793"/>
    <lineage>
        <taxon>Bacteria</taxon>
        <taxon>Pseudomonadati</taxon>
        <taxon>Pseudomonadota</taxon>
        <taxon>Gammaproteobacteria</taxon>
        <taxon>Alteromonadales</taxon>
        <taxon>Alteromonadaceae</taxon>
        <taxon>Paraglaciecola</taxon>
    </lineage>
</organism>
<proteinExistence type="predicted"/>
<dbReference type="Proteomes" id="UP000006322">
    <property type="component" value="Unassembled WGS sequence"/>
</dbReference>
<dbReference type="STRING" id="1129793.GPLA_2119"/>
<comment type="caution">
    <text evidence="1">The sequence shown here is derived from an EMBL/GenBank/DDBJ whole genome shotgun (WGS) entry which is preliminary data.</text>
</comment>
<accession>K6YJY4</accession>
<evidence type="ECO:0000313" key="1">
    <source>
        <dbReference type="EMBL" id="GAC33024.1"/>
    </source>
</evidence>
<sequence>MLLSMVCDAIVFFPTVLDHYDKRDNANRLGKLFTCYY</sequence>
<gene>
    <name evidence="1" type="ORF">GPLA_2119</name>
</gene>
<dbReference type="AlphaFoldDB" id="K6YJY4"/>
<reference evidence="2" key="1">
    <citation type="journal article" date="2014" name="Environ. Microbiol.">
        <title>Comparative genomics of the marine bacterial genus Glaciecola reveals the high degree of genomic diversity and genomic characteristic for cold adaptation.</title>
        <authorList>
            <person name="Qin Q.L."/>
            <person name="Xie B.B."/>
            <person name="Yu Y."/>
            <person name="Shu Y.L."/>
            <person name="Rong J.C."/>
            <person name="Zhang Y.J."/>
            <person name="Zhao D.L."/>
            <person name="Chen X.L."/>
            <person name="Zhang X.Y."/>
            <person name="Chen B."/>
            <person name="Zhou B.C."/>
            <person name="Zhang Y.Z."/>
        </authorList>
    </citation>
    <scope>NUCLEOTIDE SEQUENCE [LARGE SCALE GENOMIC DNA]</scope>
    <source>
        <strain evidence="2">LMG 21857</strain>
    </source>
</reference>
<keyword evidence="2" id="KW-1185">Reference proteome</keyword>
<name>K6YJY4_9ALTE</name>
<evidence type="ECO:0000313" key="2">
    <source>
        <dbReference type="Proteomes" id="UP000006322"/>
    </source>
</evidence>